<dbReference type="CDD" id="cd03046">
    <property type="entry name" value="GST_N_GTT1_like"/>
    <property type="match status" value="1"/>
</dbReference>
<dbReference type="InterPro" id="IPR010987">
    <property type="entry name" value="Glutathione-S-Trfase_C-like"/>
</dbReference>
<dbReference type="InterPro" id="IPR036282">
    <property type="entry name" value="Glutathione-S-Trfase_C_sf"/>
</dbReference>
<dbReference type="SUPFAM" id="SSF52833">
    <property type="entry name" value="Thioredoxin-like"/>
    <property type="match status" value="1"/>
</dbReference>
<reference evidence="3 4" key="1">
    <citation type="submission" date="2020-08" db="EMBL/GenBank/DDBJ databases">
        <title>Genomic Encyclopedia of Type Strains, Phase III (KMG-III): the genomes of soil and plant-associated and newly described type strains.</title>
        <authorList>
            <person name="Whitman W."/>
        </authorList>
    </citation>
    <scope>NUCLEOTIDE SEQUENCE [LARGE SCALE GENOMIC DNA]</scope>
    <source>
        <strain evidence="3 4">CECT 8654</strain>
    </source>
</reference>
<sequence length="212" mass="24159">MLTVYHLAVSQSDRVVWMLEELGIDYQLEWFDRGDDLLAPPEYLELHPAGMSPVVRDGDKLLTESAAILEYLSYRYADGKYSVKPEEEDYADYLYWMHFNNNVQSVFFLKMALGGDLSAVKDNPVATTAKRREERYYQHLNDYLEGRNYLAADRFTCADMMIMFNLTALPLFGGRGIDDLPNVKKYVEGISQRPAYQKAMAIAGPGATKPEA</sequence>
<dbReference type="EMBL" id="JACHWY010000001">
    <property type="protein sequence ID" value="MBB3046441.1"/>
    <property type="molecule type" value="Genomic_DNA"/>
</dbReference>
<keyword evidence="3" id="KW-0808">Transferase</keyword>
<dbReference type="PROSITE" id="PS50404">
    <property type="entry name" value="GST_NTER"/>
    <property type="match status" value="1"/>
</dbReference>
<dbReference type="InterPro" id="IPR040079">
    <property type="entry name" value="Glutathione_S-Trfase"/>
</dbReference>
<dbReference type="Pfam" id="PF00043">
    <property type="entry name" value="GST_C"/>
    <property type="match status" value="1"/>
</dbReference>
<organism evidence="3 4">
    <name type="scientific">Litorivivens lipolytica</name>
    <dbReference type="NCBI Taxonomy" id="1524264"/>
    <lineage>
        <taxon>Bacteria</taxon>
        <taxon>Pseudomonadati</taxon>
        <taxon>Pseudomonadota</taxon>
        <taxon>Gammaproteobacteria</taxon>
        <taxon>Litorivivens</taxon>
    </lineage>
</organism>
<dbReference type="Gene3D" id="3.40.30.10">
    <property type="entry name" value="Glutaredoxin"/>
    <property type="match status" value="1"/>
</dbReference>
<evidence type="ECO:0000313" key="4">
    <source>
        <dbReference type="Proteomes" id="UP000537130"/>
    </source>
</evidence>
<dbReference type="PANTHER" id="PTHR44051:SF9">
    <property type="entry name" value="GLUTATHIONE S-TRANSFERASE 1"/>
    <property type="match status" value="1"/>
</dbReference>
<dbReference type="InterPro" id="IPR004045">
    <property type="entry name" value="Glutathione_S-Trfase_N"/>
</dbReference>
<evidence type="ECO:0000259" key="2">
    <source>
        <dbReference type="PROSITE" id="PS50405"/>
    </source>
</evidence>
<accession>A0A7W4Z605</accession>
<dbReference type="InterPro" id="IPR036249">
    <property type="entry name" value="Thioredoxin-like_sf"/>
</dbReference>
<dbReference type="PANTHER" id="PTHR44051">
    <property type="entry name" value="GLUTATHIONE S-TRANSFERASE-RELATED"/>
    <property type="match status" value="1"/>
</dbReference>
<gene>
    <name evidence="3" type="ORF">FHR99_000677</name>
</gene>
<dbReference type="PROSITE" id="PS50405">
    <property type="entry name" value="GST_CTER"/>
    <property type="match status" value="1"/>
</dbReference>
<dbReference type="Gene3D" id="1.20.1050.10">
    <property type="match status" value="1"/>
</dbReference>
<feature type="domain" description="GST C-terminal" evidence="2">
    <location>
        <begin position="86"/>
        <end position="212"/>
    </location>
</feature>
<dbReference type="RefSeq" id="WP_183409137.1">
    <property type="nucleotide sequence ID" value="NZ_JACHWY010000001.1"/>
</dbReference>
<proteinExistence type="predicted"/>
<dbReference type="SUPFAM" id="SSF47616">
    <property type="entry name" value="GST C-terminal domain-like"/>
    <property type="match status" value="1"/>
</dbReference>
<dbReference type="AlphaFoldDB" id="A0A7W4Z605"/>
<dbReference type="SFLD" id="SFLDG01150">
    <property type="entry name" value="Main.1:_Beta-like"/>
    <property type="match status" value="1"/>
</dbReference>
<evidence type="ECO:0000259" key="1">
    <source>
        <dbReference type="PROSITE" id="PS50404"/>
    </source>
</evidence>
<evidence type="ECO:0000313" key="3">
    <source>
        <dbReference type="EMBL" id="MBB3046441.1"/>
    </source>
</evidence>
<protein>
    <submittedName>
        <fullName evidence="3">Glutathione S-transferase</fullName>
        <ecNumber evidence="3">2.5.1.18</ecNumber>
    </submittedName>
</protein>
<dbReference type="SFLD" id="SFLDG00358">
    <property type="entry name" value="Main_(cytGST)"/>
    <property type="match status" value="1"/>
</dbReference>
<name>A0A7W4Z605_9GAMM</name>
<dbReference type="EC" id="2.5.1.18" evidence="3"/>
<dbReference type="GO" id="GO:0004364">
    <property type="term" value="F:glutathione transferase activity"/>
    <property type="evidence" value="ECO:0007669"/>
    <property type="project" value="UniProtKB-EC"/>
</dbReference>
<comment type="caution">
    <text evidence="3">The sequence shown here is derived from an EMBL/GenBank/DDBJ whole genome shotgun (WGS) entry which is preliminary data.</text>
</comment>
<dbReference type="InterPro" id="IPR004046">
    <property type="entry name" value="GST_C"/>
</dbReference>
<dbReference type="SFLD" id="SFLDS00019">
    <property type="entry name" value="Glutathione_Transferase_(cytos"/>
    <property type="match status" value="1"/>
</dbReference>
<feature type="domain" description="GST N-terminal" evidence="1">
    <location>
        <begin position="1"/>
        <end position="80"/>
    </location>
</feature>
<dbReference type="Pfam" id="PF13409">
    <property type="entry name" value="GST_N_2"/>
    <property type="match status" value="1"/>
</dbReference>
<keyword evidence="4" id="KW-1185">Reference proteome</keyword>
<dbReference type="Proteomes" id="UP000537130">
    <property type="component" value="Unassembled WGS sequence"/>
</dbReference>